<dbReference type="GO" id="GO:0003724">
    <property type="term" value="F:RNA helicase activity"/>
    <property type="evidence" value="ECO:0007669"/>
    <property type="project" value="UniProtKB-EC"/>
</dbReference>
<keyword evidence="3" id="KW-0547">Nucleotide-binding</keyword>
<name>A0A2G9REU6_AQUCT</name>
<dbReference type="SUPFAM" id="SSF52540">
    <property type="entry name" value="P-loop containing nucleoside triphosphate hydrolases"/>
    <property type="match status" value="1"/>
</dbReference>
<evidence type="ECO:0000256" key="1">
    <source>
        <dbReference type="ARBA" id="ARBA00012552"/>
    </source>
</evidence>
<proteinExistence type="predicted"/>
<sequence length="133" mass="14837">HDVDELRRKKEITTRGINCPKPIYDFHQANFPQYVMDALLDQRFKEPTPIQCQGFPLALSGRDMVGIAQTGSGKTLAYLLPAMVHINHQPYLERGDGPIPCDKTASLKLILLRITVFSSRSNQRVGSASTASR</sequence>
<evidence type="ECO:0000256" key="6">
    <source>
        <dbReference type="ARBA" id="ARBA00022840"/>
    </source>
</evidence>
<feature type="non-terminal residue" evidence="9">
    <location>
        <position position="1"/>
    </location>
</feature>
<dbReference type="AlphaFoldDB" id="A0A2G9REU6"/>
<keyword evidence="6" id="KW-0067">ATP-binding</keyword>
<reference evidence="10" key="1">
    <citation type="journal article" date="2017" name="Nat. Commun.">
        <title>The North American bullfrog draft genome provides insight into hormonal regulation of long noncoding RNA.</title>
        <authorList>
            <person name="Hammond S.A."/>
            <person name="Warren R.L."/>
            <person name="Vandervalk B.P."/>
            <person name="Kucuk E."/>
            <person name="Khan H."/>
            <person name="Gibb E.A."/>
            <person name="Pandoh P."/>
            <person name="Kirk H."/>
            <person name="Zhao Y."/>
            <person name="Jones M."/>
            <person name="Mungall A.J."/>
            <person name="Coope R."/>
            <person name="Pleasance S."/>
            <person name="Moore R.A."/>
            <person name="Holt R.A."/>
            <person name="Round J.M."/>
            <person name="Ohora S."/>
            <person name="Walle B.V."/>
            <person name="Veldhoen N."/>
            <person name="Helbing C.C."/>
            <person name="Birol I."/>
        </authorList>
    </citation>
    <scope>NUCLEOTIDE SEQUENCE [LARGE SCALE GENOMIC DNA]</scope>
</reference>
<dbReference type="Proteomes" id="UP000228934">
    <property type="component" value="Unassembled WGS sequence"/>
</dbReference>
<dbReference type="GO" id="GO:0003676">
    <property type="term" value="F:nucleic acid binding"/>
    <property type="evidence" value="ECO:0007669"/>
    <property type="project" value="InterPro"/>
</dbReference>
<organism evidence="9 10">
    <name type="scientific">Aquarana catesbeiana</name>
    <name type="common">American bullfrog</name>
    <name type="synonym">Rana catesbeiana</name>
    <dbReference type="NCBI Taxonomy" id="8400"/>
    <lineage>
        <taxon>Eukaryota</taxon>
        <taxon>Metazoa</taxon>
        <taxon>Chordata</taxon>
        <taxon>Craniata</taxon>
        <taxon>Vertebrata</taxon>
        <taxon>Euteleostomi</taxon>
        <taxon>Amphibia</taxon>
        <taxon>Batrachia</taxon>
        <taxon>Anura</taxon>
        <taxon>Neobatrachia</taxon>
        <taxon>Ranoidea</taxon>
        <taxon>Ranidae</taxon>
        <taxon>Aquarana</taxon>
    </lineage>
</organism>
<dbReference type="Pfam" id="PF00270">
    <property type="entry name" value="DEAD"/>
    <property type="match status" value="1"/>
</dbReference>
<evidence type="ECO:0000256" key="2">
    <source>
        <dbReference type="ARBA" id="ARBA00022490"/>
    </source>
</evidence>
<protein>
    <recommendedName>
        <fullName evidence="1">RNA helicase</fullName>
        <ecNumber evidence="1">3.6.4.13</ecNumber>
    </recommendedName>
</protein>
<dbReference type="PROSITE" id="PS51195">
    <property type="entry name" value="Q_MOTIF"/>
    <property type="match status" value="1"/>
</dbReference>
<keyword evidence="2" id="KW-0963">Cytoplasm</keyword>
<dbReference type="InterPro" id="IPR014014">
    <property type="entry name" value="RNA_helicase_DEAD_Q_motif"/>
</dbReference>
<feature type="domain" description="DEAD-box RNA helicase Q" evidence="8">
    <location>
        <begin position="24"/>
        <end position="52"/>
    </location>
</feature>
<dbReference type="GO" id="GO:0005524">
    <property type="term" value="F:ATP binding"/>
    <property type="evidence" value="ECO:0007669"/>
    <property type="project" value="UniProtKB-KW"/>
</dbReference>
<evidence type="ECO:0000256" key="4">
    <source>
        <dbReference type="ARBA" id="ARBA00022801"/>
    </source>
</evidence>
<dbReference type="OrthoDB" id="196131at2759"/>
<evidence type="ECO:0000313" key="10">
    <source>
        <dbReference type="Proteomes" id="UP000228934"/>
    </source>
</evidence>
<dbReference type="GO" id="GO:0016787">
    <property type="term" value="F:hydrolase activity"/>
    <property type="evidence" value="ECO:0007669"/>
    <property type="project" value="UniProtKB-KW"/>
</dbReference>
<dbReference type="InterPro" id="IPR011545">
    <property type="entry name" value="DEAD/DEAH_box_helicase_dom"/>
</dbReference>
<dbReference type="EC" id="3.6.4.13" evidence="1"/>
<accession>A0A2G9REU6</accession>
<keyword evidence="4" id="KW-0378">Hydrolase</keyword>
<evidence type="ECO:0000256" key="3">
    <source>
        <dbReference type="ARBA" id="ARBA00022741"/>
    </source>
</evidence>
<keyword evidence="5" id="KW-0347">Helicase</keyword>
<evidence type="ECO:0000259" key="8">
    <source>
        <dbReference type="PROSITE" id="PS51195"/>
    </source>
</evidence>
<feature type="short sequence motif" description="Q motif" evidence="7">
    <location>
        <begin position="24"/>
        <end position="52"/>
    </location>
</feature>
<evidence type="ECO:0000256" key="5">
    <source>
        <dbReference type="ARBA" id="ARBA00022806"/>
    </source>
</evidence>
<evidence type="ECO:0000256" key="7">
    <source>
        <dbReference type="PROSITE-ProRule" id="PRU00552"/>
    </source>
</evidence>
<keyword evidence="10" id="KW-1185">Reference proteome</keyword>
<dbReference type="EMBL" id="KV948925">
    <property type="protein sequence ID" value="PIO26418.1"/>
    <property type="molecule type" value="Genomic_DNA"/>
</dbReference>
<dbReference type="Gene3D" id="3.40.50.300">
    <property type="entry name" value="P-loop containing nucleotide triphosphate hydrolases"/>
    <property type="match status" value="1"/>
</dbReference>
<dbReference type="InterPro" id="IPR027417">
    <property type="entry name" value="P-loop_NTPase"/>
</dbReference>
<dbReference type="PANTHER" id="PTHR47958">
    <property type="entry name" value="ATP-DEPENDENT RNA HELICASE DBP3"/>
    <property type="match status" value="1"/>
</dbReference>
<evidence type="ECO:0000313" key="9">
    <source>
        <dbReference type="EMBL" id="PIO26418.1"/>
    </source>
</evidence>
<gene>
    <name evidence="9" type="ORF">AB205_0202740</name>
</gene>